<dbReference type="SMART" id="SM00060">
    <property type="entry name" value="FN3"/>
    <property type="match status" value="2"/>
</dbReference>
<evidence type="ECO:0000256" key="5">
    <source>
        <dbReference type="ARBA" id="ARBA00023277"/>
    </source>
</evidence>
<evidence type="ECO:0000313" key="13">
    <source>
        <dbReference type="Proteomes" id="UP001595555"/>
    </source>
</evidence>
<dbReference type="InterPro" id="IPR013783">
    <property type="entry name" value="Ig-like_fold"/>
</dbReference>
<accession>A0ABV7FJN5</accession>
<dbReference type="PROSITE" id="PS52008">
    <property type="entry name" value="GH81"/>
    <property type="match status" value="1"/>
</dbReference>
<evidence type="ECO:0000313" key="12">
    <source>
        <dbReference type="EMBL" id="MFC3116048.1"/>
    </source>
</evidence>
<evidence type="ECO:0000256" key="2">
    <source>
        <dbReference type="ARBA" id="ARBA00010730"/>
    </source>
</evidence>
<dbReference type="PANTHER" id="PTHR31983">
    <property type="entry name" value="ENDO-1,3(4)-BETA-GLUCANASE 1"/>
    <property type="match status" value="1"/>
</dbReference>
<name>A0ABV7FJN5_9GAMM</name>
<organism evidence="12 13">
    <name type="scientific">Cellvibrio fontiphilus</name>
    <dbReference type="NCBI Taxonomy" id="1815559"/>
    <lineage>
        <taxon>Bacteria</taxon>
        <taxon>Pseudomonadati</taxon>
        <taxon>Pseudomonadota</taxon>
        <taxon>Gammaproteobacteria</taxon>
        <taxon>Cellvibrionales</taxon>
        <taxon>Cellvibrionaceae</taxon>
        <taxon>Cellvibrio</taxon>
    </lineage>
</organism>
<keyword evidence="6" id="KW-0326">Glycosidase</keyword>
<evidence type="ECO:0000256" key="1">
    <source>
        <dbReference type="ARBA" id="ARBA00000382"/>
    </source>
</evidence>
<evidence type="ECO:0000256" key="8">
    <source>
        <dbReference type="ARBA" id="ARBA00023326"/>
    </source>
</evidence>
<dbReference type="InterPro" id="IPR036116">
    <property type="entry name" value="FN3_sf"/>
</dbReference>
<dbReference type="Gene3D" id="2.60.40.10">
    <property type="entry name" value="Immunoglobulins"/>
    <property type="match status" value="2"/>
</dbReference>
<feature type="domain" description="Fibronectin type-III" evidence="11">
    <location>
        <begin position="1010"/>
        <end position="1098"/>
    </location>
</feature>
<dbReference type="SUPFAM" id="SSF49265">
    <property type="entry name" value="Fibronectin type III"/>
    <property type="match status" value="1"/>
</dbReference>
<dbReference type="InterPro" id="IPR005200">
    <property type="entry name" value="Endo-beta-glucanase"/>
</dbReference>
<keyword evidence="10" id="KW-0732">Signal</keyword>
<keyword evidence="7" id="KW-0961">Cell wall biogenesis/degradation</keyword>
<feature type="chain" id="PRO_5045416218" description="glucan endo-1,3-beta-D-glucosidase" evidence="10">
    <location>
        <begin position="34"/>
        <end position="1582"/>
    </location>
</feature>
<evidence type="ECO:0000256" key="4">
    <source>
        <dbReference type="ARBA" id="ARBA00022801"/>
    </source>
</evidence>
<dbReference type="CDD" id="cd00063">
    <property type="entry name" value="FN3"/>
    <property type="match status" value="2"/>
</dbReference>
<dbReference type="EC" id="3.2.1.39" evidence="3"/>
<evidence type="ECO:0000256" key="6">
    <source>
        <dbReference type="ARBA" id="ARBA00023295"/>
    </source>
</evidence>
<evidence type="ECO:0000256" key="7">
    <source>
        <dbReference type="ARBA" id="ARBA00023316"/>
    </source>
</evidence>
<evidence type="ECO:0000256" key="10">
    <source>
        <dbReference type="SAM" id="SignalP"/>
    </source>
</evidence>
<comment type="caution">
    <text evidence="12">The sequence shown here is derived from an EMBL/GenBank/DDBJ whole genome shotgun (WGS) entry which is preliminary data.</text>
</comment>
<feature type="region of interest" description="Disordered" evidence="9">
    <location>
        <begin position="40"/>
        <end position="60"/>
    </location>
</feature>
<keyword evidence="4 12" id="KW-0378">Hydrolase</keyword>
<dbReference type="PROSITE" id="PS50853">
    <property type="entry name" value="FN3"/>
    <property type="match status" value="2"/>
</dbReference>
<proteinExistence type="inferred from homology"/>
<feature type="domain" description="Fibronectin type-III" evidence="11">
    <location>
        <begin position="1104"/>
        <end position="1196"/>
    </location>
</feature>
<protein>
    <recommendedName>
        <fullName evidence="3">glucan endo-1,3-beta-D-glucosidase</fullName>
        <ecNumber evidence="3">3.2.1.39</ecNumber>
    </recommendedName>
</protein>
<dbReference type="Pfam" id="PF17652">
    <property type="entry name" value="Glyco_hydro81C"/>
    <property type="match status" value="1"/>
</dbReference>
<dbReference type="GO" id="GO:0016787">
    <property type="term" value="F:hydrolase activity"/>
    <property type="evidence" value="ECO:0007669"/>
    <property type="project" value="UniProtKB-KW"/>
</dbReference>
<comment type="catalytic activity">
    <reaction evidence="1">
        <text>Hydrolysis of (1-&gt;3)-beta-D-glucosidic linkages in (1-&gt;3)-beta-D-glucans.</text>
        <dbReference type="EC" id="3.2.1.39"/>
    </reaction>
</comment>
<dbReference type="InterPro" id="IPR040720">
    <property type="entry name" value="GH81_C"/>
</dbReference>
<gene>
    <name evidence="12" type="ORF">ACFODX_10805</name>
</gene>
<keyword evidence="8" id="KW-0624">Polysaccharide degradation</keyword>
<dbReference type="InterPro" id="IPR003961">
    <property type="entry name" value="FN3_dom"/>
</dbReference>
<keyword evidence="5" id="KW-0119">Carbohydrate metabolism</keyword>
<evidence type="ECO:0000259" key="11">
    <source>
        <dbReference type="PROSITE" id="PS50853"/>
    </source>
</evidence>
<dbReference type="Proteomes" id="UP001595555">
    <property type="component" value="Unassembled WGS sequence"/>
</dbReference>
<sequence>MQSCRRLIGSILPKILLPIALPGLFTASVAVQAGEVAAGAGSYTTEKPSHRWAPSTAEGYDQTVPEGQPWGIYVPRQEISPKVSNRFKNSGKPTPTHEFWSSVAWPHAVKNLIRNENGGIIETNVDAVPYSHWMTNSPYTLKFTNTGINLTYAQIPLLVPYRYEDPNSDKRVLPSTSNPKFTAYTYPARIDPRLDPLGGTELNIRFDGMDADETLLDNYSDFAATVLLKNPGANENTQAARVTMVNGSPFIHFQKTGLSTVSFTYFNGMRIIHESDGVLALYLGDVRAGYAIFAPPGTQFSYNLANLDLKELASNGKITMTIPASHQYFSVAVLPNEINDIFKAPISYTEQGFAIAAGTAVSDLPTHIAGTRQPLVVSRLVGDFFREDEPGDGVGVEELDALVADYRRHAFALPIDTRFDYRYDEASAEVESTYTVTTYQVGTEQYADPNAINQTMMGLYRHQYINTSGLDFAYTYATPRGEMKVIKGNSFTTRIPHPGLLPNLPNKLEGAELTRLMTLLDQDKNGQFGADGLTRDDVLDTYNNGKELNWMLQLLHIAQQTNRPDVAATLMGRIKAHLEDWLSADDWQQDLAYNNSHCNPMAEPMRSDCYRNLRKQNEKKYFYYNAEWDSLTGYPASFGSDTELNDHHFHAGYLISAAATIARYDRNWATQWKPMVDLLIKDSANWDRNDTRFQYLRYFDIYNGYSLANGHLNMDAGGNQESSSESINFAQAVALWGSETGDTAIRDLGIFLYASEIQAIHQYWFDVDNEVFPRQVFWDNGSQFVKKDFDRASVGLVWHSKADYGTWFSAAPRMIAGINFLPITGASLHLGHMDRKLSTGGTIPAVQLVVNRLAEDTDFFATQLWHRDLPAEYTQYDFRRKTKFWDDLMWQAEALVNPDAAAQKFNAAGNYKTEFDPTLAPMYPNDEVRSEAGASKTHTYHWIFNLRQLGRPVKGVTADTAHYAVFEKNGTRTYVAYNPTATPKEVTFSDGVSIAVAPFSMSGDADVAPPPTNLAVSAITTNSATASWVAVSGQWTGASYRIVVKKTDGTEVFNQLVTGNSVAISNLAHNTNYNLTATTVFNGLSGRSAFSSFKTALDLSQVPAVENLRTSGLTHNEVTIAWDAIPAAYTNADYAIVLQKDNATVQSIPSTGGLTERKFTGLSASSNYKAIVVARNGSVESEPANIEFVTQITPPACDTAKDYCVEVTSCSAVRITLNRTASWADILLSSPMQSGGYRMPKLADGRSYFDVTGLSNNSLVNFRFTYFDSVGRDLGPFNYTFNTANCGTSSNSSSSFSSFSSWSTSVSTSSSTSISSSSSSSLSSSSSSVVVETGVVKMTALANGGMQFSIRLNERKQQVHFFARRNGLQDYVINDLQAQAGGEVNNGDGTYTYQVTRSAAYTAGNLVEARFYTFTPASDQSFYPGPVENSWTSMTYPGGSSVSSYSTSSGPTGFSSSVVSSSVSSVSSSSVSSSSVSSSSSVASNGYSATATLPNGANVAYTTTATYSNGGVKITFTTQENLNWAWVFTPGWNNMTRVVGNSFEVTIPNVAPGTALSYYFTVSTASRGEANNNNQPHTWTVQ</sequence>
<dbReference type="PANTHER" id="PTHR31983:SF0">
    <property type="entry name" value="GLUCAN ENDO-1,3-BETA-D-GLUCOSIDASE 2"/>
    <property type="match status" value="1"/>
</dbReference>
<evidence type="ECO:0000256" key="9">
    <source>
        <dbReference type="SAM" id="MobiDB-lite"/>
    </source>
</evidence>
<dbReference type="RefSeq" id="WP_378118947.1">
    <property type="nucleotide sequence ID" value="NZ_JBHRTF010000004.1"/>
</dbReference>
<comment type="similarity">
    <text evidence="2">Belongs to the glycosyl hydrolase 81 family.</text>
</comment>
<dbReference type="Pfam" id="PF00041">
    <property type="entry name" value="fn3"/>
    <property type="match status" value="2"/>
</dbReference>
<feature type="signal peptide" evidence="10">
    <location>
        <begin position="1"/>
        <end position="33"/>
    </location>
</feature>
<dbReference type="EMBL" id="JBHRTF010000004">
    <property type="protein sequence ID" value="MFC3116048.1"/>
    <property type="molecule type" value="Genomic_DNA"/>
</dbReference>
<keyword evidence="13" id="KW-1185">Reference proteome</keyword>
<reference evidence="13" key="1">
    <citation type="journal article" date="2019" name="Int. J. Syst. Evol. Microbiol.">
        <title>The Global Catalogue of Microorganisms (GCM) 10K type strain sequencing project: providing services to taxonomists for standard genome sequencing and annotation.</title>
        <authorList>
            <consortium name="The Broad Institute Genomics Platform"/>
            <consortium name="The Broad Institute Genome Sequencing Center for Infectious Disease"/>
            <person name="Wu L."/>
            <person name="Ma J."/>
        </authorList>
    </citation>
    <scope>NUCLEOTIDE SEQUENCE [LARGE SCALE GENOMIC DNA]</scope>
    <source>
        <strain evidence="13">KCTC 52237</strain>
    </source>
</reference>
<evidence type="ECO:0000256" key="3">
    <source>
        <dbReference type="ARBA" id="ARBA00012780"/>
    </source>
</evidence>